<proteinExistence type="predicted"/>
<feature type="domain" description="DUF3850" evidence="1">
    <location>
        <begin position="81"/>
        <end position="161"/>
    </location>
</feature>
<keyword evidence="3" id="KW-1185">Reference proteome</keyword>
<sequence length="169" mass="18959">MAHYDCSCCGESYGISHKYCSDCQAGLCHRSQNQESEKAFMPNPLSPFTIPPELAAATDVYDYQHGALQVFRQPTNAYDYEVKSWPQFFGPMLDGTKKHDMRNKRDRQYRVGDKMLLREFDPFGGGYTGRSAIFKITYITSNETPCALSSAGLDDEMAILSVQLVAVAE</sequence>
<dbReference type="EMBL" id="KY629563">
    <property type="protein sequence ID" value="ARK07468.1"/>
    <property type="molecule type" value="Genomic_DNA"/>
</dbReference>
<protein>
    <recommendedName>
        <fullName evidence="1">DUF3850 domain-containing protein</fullName>
    </recommendedName>
</protein>
<organism evidence="2 3">
    <name type="scientific">Sphingobium phage Lacusarx</name>
    <dbReference type="NCBI Taxonomy" id="1980139"/>
    <lineage>
        <taxon>Viruses</taxon>
        <taxon>Duplodnaviria</taxon>
        <taxon>Heunggongvirae</taxon>
        <taxon>Uroviricota</taxon>
        <taxon>Caudoviricetes</taxon>
        <taxon>Lacusarxvirus</taxon>
        <taxon>Lacusarxvirus lacusarx</taxon>
    </lineage>
</organism>
<name>A0A1W6DX24_9CAUD</name>
<dbReference type="Gene3D" id="2.30.130.30">
    <property type="entry name" value="Hypothetical protein"/>
    <property type="match status" value="1"/>
</dbReference>
<dbReference type="InterPro" id="IPR039440">
    <property type="entry name" value="DUF3850"/>
</dbReference>
<reference evidence="2 3" key="1">
    <citation type="submission" date="2017-02" db="EMBL/GenBank/DDBJ databases">
        <title>The first characterized phage against a member of the ecologically important #sphingomonads reveals high dissimilarity against all other known phages.</title>
        <authorList>
            <person name="Nielsen T.K."/>
            <person name="Carstens A.B."/>
            <person name="Kot W."/>
            <person name="Lametsch R."/>
            <person name="Neve H."/>
            <person name="Hansen L.H."/>
        </authorList>
    </citation>
    <scope>NUCLEOTIDE SEQUENCE [LARGE SCALE GENOMIC DNA]</scope>
</reference>
<dbReference type="Proteomes" id="UP000223906">
    <property type="component" value="Segment"/>
</dbReference>
<evidence type="ECO:0000259" key="1">
    <source>
        <dbReference type="Pfam" id="PF12961"/>
    </source>
</evidence>
<gene>
    <name evidence="2" type="ORF">LAV_00068</name>
</gene>
<dbReference type="Pfam" id="PF12961">
    <property type="entry name" value="DUF3850"/>
    <property type="match status" value="1"/>
</dbReference>
<evidence type="ECO:0000313" key="2">
    <source>
        <dbReference type="EMBL" id="ARK07468.1"/>
    </source>
</evidence>
<evidence type="ECO:0000313" key="3">
    <source>
        <dbReference type="Proteomes" id="UP000223906"/>
    </source>
</evidence>
<accession>A0A1W6DX24</accession>